<feature type="domain" description="DUF3696" evidence="1">
    <location>
        <begin position="33"/>
        <end position="74"/>
    </location>
</feature>
<evidence type="ECO:0000313" key="3">
    <source>
        <dbReference type="Proteomes" id="UP000030428"/>
    </source>
</evidence>
<keyword evidence="3" id="KW-1185">Reference proteome</keyword>
<evidence type="ECO:0000259" key="1">
    <source>
        <dbReference type="Pfam" id="PF12476"/>
    </source>
</evidence>
<evidence type="ECO:0000313" key="2">
    <source>
        <dbReference type="EMBL" id="TGO03109.1"/>
    </source>
</evidence>
<gene>
    <name evidence="2" type="ORF">PN36_12580</name>
</gene>
<dbReference type="EMBL" id="JSZA02000039">
    <property type="protein sequence ID" value="TGO03109.1"/>
    <property type="molecule type" value="Genomic_DNA"/>
</dbReference>
<accession>A0A4E0QPM1</accession>
<comment type="caution">
    <text evidence="2">The sequence shown here is derived from an EMBL/GenBank/DDBJ whole genome shotgun (WGS) entry which is preliminary data.</text>
</comment>
<organism evidence="2 3">
    <name type="scientific">Candidatus Thiomargarita nelsonii</name>
    <dbReference type="NCBI Taxonomy" id="1003181"/>
    <lineage>
        <taxon>Bacteria</taxon>
        <taxon>Pseudomonadati</taxon>
        <taxon>Pseudomonadota</taxon>
        <taxon>Gammaproteobacteria</taxon>
        <taxon>Thiotrichales</taxon>
        <taxon>Thiotrichaceae</taxon>
        <taxon>Thiomargarita</taxon>
    </lineage>
</organism>
<dbReference type="InterPro" id="IPR022532">
    <property type="entry name" value="DUF3696"/>
</dbReference>
<proteinExistence type="predicted"/>
<protein>
    <recommendedName>
        <fullName evidence="1">DUF3696 domain-containing protein</fullName>
    </recommendedName>
</protein>
<reference evidence="2 3" key="1">
    <citation type="journal article" date="2016" name="Front. Microbiol.">
        <title>Single-Cell (Meta-)Genomics of a Dimorphic Candidatus Thiomargarita nelsonii Reveals Genomic Plasticity.</title>
        <authorList>
            <person name="Flood B.E."/>
            <person name="Fliss P."/>
            <person name="Jones D.S."/>
            <person name="Dick G.J."/>
            <person name="Jain S."/>
            <person name="Kaster A.K."/>
            <person name="Winkel M."/>
            <person name="Mussmann M."/>
            <person name="Bailey J."/>
        </authorList>
    </citation>
    <scope>NUCLEOTIDE SEQUENCE [LARGE SCALE GENOMIC DNA]</scope>
    <source>
        <strain evidence="2">Hydrate Ridge</strain>
    </source>
</reference>
<sequence length="84" mass="9874">MSTNRRTVQVFIESHSEHILNALRLAVLKQIVTSTDLSILYFQPNSVIQIPVKSDGELEVWPEDFFDQEEIDLANMFKLRRQKR</sequence>
<dbReference type="Proteomes" id="UP000030428">
    <property type="component" value="Unassembled WGS sequence"/>
</dbReference>
<dbReference type="AlphaFoldDB" id="A0A4E0QPM1"/>
<name>A0A4E0QPM1_9GAMM</name>
<dbReference type="Pfam" id="PF12476">
    <property type="entry name" value="DUF3696"/>
    <property type="match status" value="1"/>
</dbReference>